<organism evidence="2 3">
    <name type="scientific">Bacillus salipaludis</name>
    <dbReference type="NCBI Taxonomy" id="2547811"/>
    <lineage>
        <taxon>Bacteria</taxon>
        <taxon>Bacillati</taxon>
        <taxon>Bacillota</taxon>
        <taxon>Bacilli</taxon>
        <taxon>Bacillales</taxon>
        <taxon>Bacillaceae</taxon>
        <taxon>Bacillus</taxon>
    </lineage>
</organism>
<reference evidence="1" key="2">
    <citation type="submission" date="2023-08" db="EMBL/GenBank/DDBJ databases">
        <title>Nitrogen cycling bacteria in agricultural field soils.</title>
        <authorList>
            <person name="Jang J."/>
        </authorList>
    </citation>
    <scope>NUCLEOTIDE SEQUENCE</scope>
    <source>
        <strain evidence="1">PS3-36</strain>
    </source>
</reference>
<evidence type="ECO:0000313" key="1">
    <source>
        <dbReference type="EMBL" id="MDQ6595839.1"/>
    </source>
</evidence>
<dbReference type="EMBL" id="SMYO01000008">
    <property type="protein sequence ID" value="TDK59827.1"/>
    <property type="molecule type" value="Genomic_DNA"/>
</dbReference>
<dbReference type="Proteomes" id="UP001178888">
    <property type="component" value="Unassembled WGS sequence"/>
</dbReference>
<reference evidence="2 3" key="1">
    <citation type="submission" date="2019-03" db="EMBL/GenBank/DDBJ databases">
        <title>Bacillus niacini sp. nov. a Nicotinate-Metabolizing Mesophile Isolated from Soil.</title>
        <authorList>
            <person name="Zhang G."/>
        </authorList>
    </citation>
    <scope>NUCLEOTIDE SEQUENCE [LARGE SCALE GENOMIC DNA]</scope>
    <source>
        <strain evidence="2 3">WN066</strain>
    </source>
</reference>
<comment type="caution">
    <text evidence="2">The sequence shown here is derived from an EMBL/GenBank/DDBJ whole genome shotgun (WGS) entry which is preliminary data.</text>
</comment>
<protein>
    <submittedName>
        <fullName evidence="2">Uncharacterized protein</fullName>
    </submittedName>
</protein>
<keyword evidence="4" id="KW-1185">Reference proteome</keyword>
<accession>A0A4R5VNI6</accession>
<evidence type="ECO:0000313" key="2">
    <source>
        <dbReference type="EMBL" id="TDK59827.1"/>
    </source>
</evidence>
<dbReference type="AlphaFoldDB" id="A0A4R5VNI6"/>
<evidence type="ECO:0000313" key="3">
    <source>
        <dbReference type="Proteomes" id="UP000295132"/>
    </source>
</evidence>
<dbReference type="EMBL" id="JAVGVR010000001">
    <property type="protein sequence ID" value="MDQ6595839.1"/>
    <property type="molecule type" value="Genomic_DNA"/>
</dbReference>
<name>A0A4R5VNI6_9BACI</name>
<evidence type="ECO:0000313" key="4">
    <source>
        <dbReference type="Proteomes" id="UP001178888"/>
    </source>
</evidence>
<proteinExistence type="predicted"/>
<gene>
    <name evidence="2" type="ORF">E2K98_18050</name>
    <name evidence="1" type="ORF">RCG21_05435</name>
</gene>
<sequence>MKSKIHRCNCRKIWSVQNRKSRVTASSVLLNGTWTTELKPERKCNPKGFVTTQKSGEIIFNPTSDLVEQFVKVAKLLYDKENVHFNIDQGEYLYFAEDGTCYVLRKKKEVGG</sequence>
<dbReference type="RefSeq" id="WP_133336547.1">
    <property type="nucleotide sequence ID" value="NZ_JAVGVR010000001.1"/>
</dbReference>
<dbReference type="Proteomes" id="UP000295132">
    <property type="component" value="Unassembled WGS sequence"/>
</dbReference>